<evidence type="ECO:0000256" key="1">
    <source>
        <dbReference type="ARBA" id="ARBA00004613"/>
    </source>
</evidence>
<dbReference type="RefSeq" id="XP_049314477.1">
    <property type="nucleotide sequence ID" value="XM_049458520.1"/>
</dbReference>
<evidence type="ECO:0000313" key="5">
    <source>
        <dbReference type="Proteomes" id="UP001652620"/>
    </source>
</evidence>
<dbReference type="Gene3D" id="3.40.33.10">
    <property type="entry name" value="CAP"/>
    <property type="match status" value="4"/>
</dbReference>
<feature type="chain" id="PRO_5045705087" evidence="3">
    <location>
        <begin position="19"/>
        <end position="1054"/>
    </location>
</feature>
<dbReference type="SUPFAM" id="SSF55797">
    <property type="entry name" value="PR-1-like"/>
    <property type="match status" value="4"/>
</dbReference>
<feature type="domain" description="SCP" evidence="4">
    <location>
        <begin position="827"/>
        <end position="984"/>
    </location>
</feature>
<comment type="subcellular location">
    <subcellularLocation>
        <location evidence="1">Secreted</location>
    </subcellularLocation>
</comment>
<evidence type="ECO:0000256" key="2">
    <source>
        <dbReference type="ARBA" id="ARBA00022525"/>
    </source>
</evidence>
<dbReference type="GeneID" id="105227339"/>
<proteinExistence type="predicted"/>
<dbReference type="InterPro" id="IPR001283">
    <property type="entry name" value="CRISP-related"/>
</dbReference>
<keyword evidence="5" id="KW-1185">Reference proteome</keyword>
<dbReference type="PANTHER" id="PTHR10334">
    <property type="entry name" value="CYSTEINE-RICH SECRETORY PROTEIN-RELATED"/>
    <property type="match status" value="1"/>
</dbReference>
<evidence type="ECO:0000259" key="4">
    <source>
        <dbReference type="SMART" id="SM00198"/>
    </source>
</evidence>
<dbReference type="SMART" id="SM00198">
    <property type="entry name" value="SCP"/>
    <property type="match status" value="1"/>
</dbReference>
<dbReference type="Proteomes" id="UP001652620">
    <property type="component" value="Chromosome 5"/>
</dbReference>
<evidence type="ECO:0000256" key="3">
    <source>
        <dbReference type="SAM" id="SignalP"/>
    </source>
</evidence>
<dbReference type="InterPro" id="IPR035940">
    <property type="entry name" value="CAP_sf"/>
</dbReference>
<dbReference type="CDD" id="cd05380">
    <property type="entry name" value="CAP_euk"/>
    <property type="match status" value="4"/>
</dbReference>
<dbReference type="Pfam" id="PF00188">
    <property type="entry name" value="CAP"/>
    <property type="match status" value="3"/>
</dbReference>
<evidence type="ECO:0000313" key="6">
    <source>
        <dbReference type="RefSeq" id="XP_049314477.1"/>
    </source>
</evidence>
<feature type="signal peptide" evidence="3">
    <location>
        <begin position="1"/>
        <end position="18"/>
    </location>
</feature>
<keyword evidence="2" id="KW-0964">Secreted</keyword>
<keyword evidence="3" id="KW-0732">Signal</keyword>
<protein>
    <submittedName>
        <fullName evidence="6">Uncharacterized protein LOC105227339</fullName>
    </submittedName>
</protein>
<sequence>MRAMFRLCFIVLAIAVLASTTNLFCTLKCLKLGAQHGACVNPNGRLSGDCPPTTRILNMNLNGYKKFLLDQHNQLRNTIAAGRITKLPKANRMGEVFWDRQLGFLSVFSSKRCSLSDPYCYRTGLLSNPGRVATIFQFLNKSEVKPANVKLKIAEWFEEINETANAFKDIFPPHADKVLNVAHIIQEENNRIGCSMSQWTSKDANETLLLVCLYATDLKNNSPLYAVGPPASRCLSKRSILYSNLCSINEDYDYSEGLPQSVNTHATVVDPFYKRTSSTHKQKLIENCPPDTKIMPLDDIQAIILKLHNERRDFVASGKDERLPPAARMGELFWDDELADLAEFSVRRCLISDPHCYTTPTLPNPGRSANIYKFEKIQVPFEELVPSRVVEWLETSRECTAEMAADFPEKPEGHVDFFGRAITDSNNQVGCAASEWVKKSDKYFLLVCLYTNDVKPGERLYKFGRPGSRCMHTLAILLKNALIMTFAAAAKTHADYCKLGCALPNTEHAVCANKDKQLIENCPSDTKIISLNDMQSIILKLHNERREFVASGKDLTLPPAARMGELFWDEELADLAEYSVRRCLISDPHCYTTPTLRNPGRSANIYKFEKTEVPFEELVPSRVVEWLDTAKVCTPEIAAKFPEDPQGHVDFFARAITDSNNQVGCAASEWVKESSKYFLLVCLYTNDVQAGKSLYKFGRPASSCLSGSSSQYKNLCSSKEIYKTDNSMHERRRVSGSNSHRKYGTDYKAPEGSLWHCGDQTKNSKMNLLALLILNMVMMATEVASKTEIDYCKLGCAKPKMQHAVCANRDKELIENCPKDAKILSLNGMQHIILQLHNERREFVASGKKELLPPAARMGELYWDKELANLAEYSVRRCLISDPHCYTTPTLRNPGRSANIYKFEKTEVKFEDLVSSRVVNWLDTATECTAEIAANFPEDIPGHVDFFGRAITDSNNQVGCAASEWVKESNKYFLLVCLYTNDVQAGKRLYKFGRPASRCLSGSSNLYKNLCSTEENYKIADAVQAHRRLSDFSFFYKNGTGYNAPEGSLWQLVM</sequence>
<organism evidence="5 6">
    <name type="scientific">Bactrocera dorsalis</name>
    <name type="common">Oriental fruit fly</name>
    <name type="synonym">Dacus dorsalis</name>
    <dbReference type="NCBI Taxonomy" id="27457"/>
    <lineage>
        <taxon>Eukaryota</taxon>
        <taxon>Metazoa</taxon>
        <taxon>Ecdysozoa</taxon>
        <taxon>Arthropoda</taxon>
        <taxon>Hexapoda</taxon>
        <taxon>Insecta</taxon>
        <taxon>Pterygota</taxon>
        <taxon>Neoptera</taxon>
        <taxon>Endopterygota</taxon>
        <taxon>Diptera</taxon>
        <taxon>Brachycera</taxon>
        <taxon>Muscomorpha</taxon>
        <taxon>Tephritoidea</taxon>
        <taxon>Tephritidae</taxon>
        <taxon>Bactrocera</taxon>
        <taxon>Bactrocera</taxon>
    </lineage>
</organism>
<accession>A0ABM3JZ22</accession>
<name>A0ABM3JZ22_BACDO</name>
<dbReference type="InterPro" id="IPR014044">
    <property type="entry name" value="CAP_dom"/>
</dbReference>
<reference evidence="6" key="1">
    <citation type="submission" date="2025-08" db="UniProtKB">
        <authorList>
            <consortium name="RefSeq"/>
        </authorList>
    </citation>
    <scope>IDENTIFICATION</scope>
    <source>
        <tissue evidence="6">Adult</tissue>
    </source>
</reference>
<gene>
    <name evidence="6" type="primary">LOC105227339</name>
</gene>